<reference evidence="2" key="1">
    <citation type="submission" date="2022-12" db="EMBL/GenBank/DDBJ databases">
        <authorList>
            <person name="Wang J."/>
        </authorList>
    </citation>
    <scope>NUCLEOTIDE SEQUENCE</scope>
    <source>
        <strain evidence="2">HY-42-06</strain>
    </source>
</reference>
<feature type="transmembrane region" description="Helical" evidence="1">
    <location>
        <begin position="6"/>
        <end position="29"/>
    </location>
</feature>
<evidence type="ECO:0000313" key="2">
    <source>
        <dbReference type="EMBL" id="MCY6370042.1"/>
    </source>
</evidence>
<keyword evidence="1" id="KW-0812">Transmembrane</keyword>
<dbReference type="EMBL" id="JAPQES010000001">
    <property type="protein sequence ID" value="MCY6370042.1"/>
    <property type="molecule type" value="Genomic_DNA"/>
</dbReference>
<feature type="transmembrane region" description="Helical" evidence="1">
    <location>
        <begin position="123"/>
        <end position="143"/>
    </location>
</feature>
<sequence>MVNNISIMFMIISFMICFGLPIGLTIYFYKKKKVSLLAVGVGALIFIVSQISTRLPLIGYLNTKSWFIQNIKSNTIIYVLFLALTAGIFEEVGRFIGFKYLLKNKLSWKNGIAFGIGHGGIEAILLVGITYVSNIILSILINIGNFDALVAQKSPQIAGIKNILIGTPSYMFFIGGIERIFTIIFHIALTVIVLEGVMKKENKYLLYAILIHALVDFVAGYNINIFVTEGFMFVTAIVSFRFLIKSKKRFNDIEV</sequence>
<feature type="transmembrane region" description="Helical" evidence="1">
    <location>
        <begin position="227"/>
        <end position="244"/>
    </location>
</feature>
<evidence type="ECO:0000256" key="1">
    <source>
        <dbReference type="SAM" id="Phobius"/>
    </source>
</evidence>
<feature type="transmembrane region" description="Helical" evidence="1">
    <location>
        <begin position="204"/>
        <end position="221"/>
    </location>
</feature>
<gene>
    <name evidence="2" type="ORF">OXH55_05305</name>
</gene>
<keyword evidence="1" id="KW-0472">Membrane</keyword>
<dbReference type="GO" id="GO:0006508">
    <property type="term" value="P:proteolysis"/>
    <property type="evidence" value="ECO:0007669"/>
    <property type="project" value="UniProtKB-KW"/>
</dbReference>
<dbReference type="Pfam" id="PF10086">
    <property type="entry name" value="YhfC"/>
    <property type="match status" value="1"/>
</dbReference>
<feature type="transmembrane region" description="Helical" evidence="1">
    <location>
        <begin position="75"/>
        <end position="102"/>
    </location>
</feature>
<comment type="caution">
    <text evidence="2">The sequence shown here is derived from an EMBL/GenBank/DDBJ whole genome shotgun (WGS) entry which is preliminary data.</text>
</comment>
<keyword evidence="1" id="KW-1133">Transmembrane helix</keyword>
<accession>A0ABT4CLW2</accession>
<evidence type="ECO:0000313" key="3">
    <source>
        <dbReference type="Proteomes" id="UP001079657"/>
    </source>
</evidence>
<dbReference type="InterPro" id="IPR011397">
    <property type="entry name" value="YhfC"/>
</dbReference>
<proteinExistence type="predicted"/>
<keyword evidence="2" id="KW-0645">Protease</keyword>
<dbReference type="PIRSF" id="PIRSF033101">
    <property type="entry name" value="UCP033101"/>
    <property type="match status" value="1"/>
</dbReference>
<name>A0ABT4CLW2_9CLOT</name>
<organism evidence="2 3">
    <name type="scientific">Clostridium ganghwense</name>
    <dbReference type="NCBI Taxonomy" id="312089"/>
    <lineage>
        <taxon>Bacteria</taxon>
        <taxon>Bacillati</taxon>
        <taxon>Bacillota</taxon>
        <taxon>Clostridia</taxon>
        <taxon>Eubacteriales</taxon>
        <taxon>Clostridiaceae</taxon>
        <taxon>Clostridium</taxon>
    </lineage>
</organism>
<protein>
    <submittedName>
        <fullName evidence="2">YhfC family glutamic-type intramembrane protease</fullName>
        <ecNumber evidence="2">3.4.-.-</ecNumber>
    </submittedName>
</protein>
<dbReference type="RefSeq" id="WP_268048566.1">
    <property type="nucleotide sequence ID" value="NZ_JAPQES010000001.1"/>
</dbReference>
<dbReference type="EC" id="3.4.-.-" evidence="2"/>
<dbReference type="Proteomes" id="UP001079657">
    <property type="component" value="Unassembled WGS sequence"/>
</dbReference>
<keyword evidence="2" id="KW-0378">Hydrolase</keyword>
<feature type="transmembrane region" description="Helical" evidence="1">
    <location>
        <begin position="36"/>
        <end position="55"/>
    </location>
</feature>
<feature type="transmembrane region" description="Helical" evidence="1">
    <location>
        <begin position="170"/>
        <end position="192"/>
    </location>
</feature>
<keyword evidence="3" id="KW-1185">Reference proteome</keyword>
<dbReference type="GO" id="GO:0008233">
    <property type="term" value="F:peptidase activity"/>
    <property type="evidence" value="ECO:0007669"/>
    <property type="project" value="UniProtKB-KW"/>
</dbReference>